<dbReference type="InterPro" id="IPR029056">
    <property type="entry name" value="Ribokinase-like"/>
</dbReference>
<dbReference type="SUPFAM" id="SSF53613">
    <property type="entry name" value="Ribokinase-like"/>
    <property type="match status" value="1"/>
</dbReference>
<evidence type="ECO:0000259" key="6">
    <source>
        <dbReference type="Pfam" id="PF08543"/>
    </source>
</evidence>
<dbReference type="GO" id="GO:0009443">
    <property type="term" value="P:pyridoxal 5'-phosphate salvage"/>
    <property type="evidence" value="ECO:0007669"/>
    <property type="project" value="InterPro"/>
</dbReference>
<dbReference type="EMBL" id="JABAFG010000002">
    <property type="protein sequence ID" value="NME27384.1"/>
    <property type="molecule type" value="Genomic_DNA"/>
</dbReference>
<feature type="domain" description="Pyridoxamine kinase/Phosphomethylpyrimidine kinase" evidence="6">
    <location>
        <begin position="73"/>
        <end position="259"/>
    </location>
</feature>
<evidence type="ECO:0000256" key="4">
    <source>
        <dbReference type="ARBA" id="ARBA00022777"/>
    </source>
</evidence>
<dbReference type="Pfam" id="PF08543">
    <property type="entry name" value="Phos_pyr_kin"/>
    <property type="match status" value="1"/>
</dbReference>
<dbReference type="PANTHER" id="PTHR10534:SF2">
    <property type="entry name" value="PYRIDOXAL KINASE"/>
    <property type="match status" value="1"/>
</dbReference>
<dbReference type="Proteomes" id="UP000591071">
    <property type="component" value="Unassembled WGS sequence"/>
</dbReference>
<keyword evidence="3" id="KW-0547">Nucleotide-binding</keyword>
<sequence length="277" mass="31147">MFTKRVLAIHDLCSFGRCSLTAVVPVISAMGFQVCPLPTTLSSNNITYQTCYSSDVLSDTCLFMEKWEEIGCSYQAIYSGFLSDFQQMQIVWEAIRRFSDENTLVVIDPVMSFAGRPLPVYSQDMIEKMRTLIRKATVITPTLIEACMLTGTPVVPSFPSLKDVLRLCHQLSSLGPRYVVITRIPASDIKIKNVSFDGTTHTYDECQIYRVRKQVDGLSDLFASVLTGALLRNHSIHMAMRLSLDFLSYALDYTRQAGSDAREGIQIEPCLRQLLKI</sequence>
<dbReference type="GO" id="GO:0008478">
    <property type="term" value="F:pyridoxal kinase activity"/>
    <property type="evidence" value="ECO:0007669"/>
    <property type="project" value="UniProtKB-EC"/>
</dbReference>
<dbReference type="GO" id="GO:0005829">
    <property type="term" value="C:cytosol"/>
    <property type="evidence" value="ECO:0007669"/>
    <property type="project" value="TreeGrafter"/>
</dbReference>
<evidence type="ECO:0000313" key="7">
    <source>
        <dbReference type="EMBL" id="NME27384.1"/>
    </source>
</evidence>
<keyword evidence="5" id="KW-0067">ATP-binding</keyword>
<name>A0A848BT76_9FIRM</name>
<evidence type="ECO:0000256" key="2">
    <source>
        <dbReference type="ARBA" id="ARBA00022679"/>
    </source>
</evidence>
<evidence type="ECO:0000256" key="5">
    <source>
        <dbReference type="ARBA" id="ARBA00022840"/>
    </source>
</evidence>
<reference evidence="7 8" key="1">
    <citation type="submission" date="2020-04" db="EMBL/GenBank/DDBJ databases">
        <authorList>
            <person name="Hitch T.C.A."/>
            <person name="Wylensek D."/>
            <person name="Clavel T."/>
        </authorList>
    </citation>
    <scope>NUCLEOTIDE SEQUENCE [LARGE SCALE GENOMIC DNA]</scope>
    <source>
        <strain evidence="7 8">Oil-RF-744-FAT-WT-6-1</strain>
    </source>
</reference>
<comment type="caution">
    <text evidence="7">The sequence shown here is derived from an EMBL/GenBank/DDBJ whole genome shotgun (WGS) entry which is preliminary data.</text>
</comment>
<dbReference type="PANTHER" id="PTHR10534">
    <property type="entry name" value="PYRIDOXAL KINASE"/>
    <property type="match status" value="1"/>
</dbReference>
<protein>
    <recommendedName>
        <fullName evidence="1">pyridoxal kinase</fullName>
        <ecNumber evidence="1">2.7.1.35</ecNumber>
    </recommendedName>
</protein>
<dbReference type="InterPro" id="IPR013749">
    <property type="entry name" value="PM/HMP-P_kinase-1"/>
</dbReference>
<dbReference type="EC" id="2.7.1.35" evidence="1"/>
<proteinExistence type="predicted"/>
<evidence type="ECO:0000256" key="3">
    <source>
        <dbReference type="ARBA" id="ARBA00022741"/>
    </source>
</evidence>
<dbReference type="RefSeq" id="WP_059076546.1">
    <property type="nucleotide sequence ID" value="NZ_JABAFG010000002.1"/>
</dbReference>
<gene>
    <name evidence="7" type="ORF">HF872_01900</name>
</gene>
<dbReference type="AlphaFoldDB" id="A0A848BT76"/>
<dbReference type="GO" id="GO:0005524">
    <property type="term" value="F:ATP binding"/>
    <property type="evidence" value="ECO:0007669"/>
    <property type="project" value="UniProtKB-KW"/>
</dbReference>
<dbReference type="Gene3D" id="3.40.1190.20">
    <property type="match status" value="1"/>
</dbReference>
<keyword evidence="2 7" id="KW-0808">Transferase</keyword>
<keyword evidence="4 7" id="KW-0418">Kinase</keyword>
<evidence type="ECO:0000256" key="1">
    <source>
        <dbReference type="ARBA" id="ARBA00012104"/>
    </source>
</evidence>
<accession>A0A848BT76</accession>
<dbReference type="InterPro" id="IPR004625">
    <property type="entry name" value="PyrdxlKinase"/>
</dbReference>
<dbReference type="NCBIfam" id="NF005491">
    <property type="entry name" value="PRK07105.1"/>
    <property type="match status" value="1"/>
</dbReference>
<organism evidence="7 8">
    <name type="scientific">Megasphaera hexanoica</name>
    <dbReference type="NCBI Taxonomy" id="1675036"/>
    <lineage>
        <taxon>Bacteria</taxon>
        <taxon>Bacillati</taxon>
        <taxon>Bacillota</taxon>
        <taxon>Negativicutes</taxon>
        <taxon>Veillonellales</taxon>
        <taxon>Veillonellaceae</taxon>
        <taxon>Megasphaera</taxon>
    </lineage>
</organism>
<evidence type="ECO:0000313" key="8">
    <source>
        <dbReference type="Proteomes" id="UP000591071"/>
    </source>
</evidence>